<dbReference type="PROSITE" id="PS50878">
    <property type="entry name" value="RT_POL"/>
    <property type="match status" value="1"/>
</dbReference>
<dbReference type="RefSeq" id="XP_058979014.1">
    <property type="nucleotide sequence ID" value="XM_059123031.1"/>
</dbReference>
<dbReference type="RefSeq" id="XP_058979015.1">
    <property type="nucleotide sequence ID" value="XM_059123032.1"/>
</dbReference>
<dbReference type="GeneID" id="131802645"/>
<feature type="domain" description="Reverse transcriptase" evidence="1">
    <location>
        <begin position="1"/>
        <end position="113"/>
    </location>
</feature>
<evidence type="ECO:0000313" key="4">
    <source>
        <dbReference type="RefSeq" id="XP_058979015.1"/>
    </source>
</evidence>
<dbReference type="PANTHER" id="PTHR36688">
    <property type="entry name" value="ENDO/EXONUCLEASE/PHOSPHATASE DOMAIN-CONTAINING PROTEIN"/>
    <property type="match status" value="1"/>
</dbReference>
<keyword evidence="2" id="KW-1185">Reference proteome</keyword>
<evidence type="ECO:0000313" key="3">
    <source>
        <dbReference type="RefSeq" id="XP_058979014.1"/>
    </source>
</evidence>
<dbReference type="Proteomes" id="UP001652621">
    <property type="component" value="Unplaced"/>
</dbReference>
<evidence type="ECO:0000259" key="1">
    <source>
        <dbReference type="PROSITE" id="PS50878"/>
    </source>
</evidence>
<gene>
    <name evidence="3 4" type="primary">LOC131802645</name>
</gene>
<dbReference type="InterPro" id="IPR052560">
    <property type="entry name" value="RdDP_mobile_element"/>
</dbReference>
<name>A0ABM3UZT0_MUSDO</name>
<organism evidence="2 4">
    <name type="scientific">Musca domestica</name>
    <name type="common">House fly</name>
    <dbReference type="NCBI Taxonomy" id="7370"/>
    <lineage>
        <taxon>Eukaryota</taxon>
        <taxon>Metazoa</taxon>
        <taxon>Ecdysozoa</taxon>
        <taxon>Arthropoda</taxon>
        <taxon>Hexapoda</taxon>
        <taxon>Insecta</taxon>
        <taxon>Pterygota</taxon>
        <taxon>Neoptera</taxon>
        <taxon>Endopterygota</taxon>
        <taxon>Diptera</taxon>
        <taxon>Brachycera</taxon>
        <taxon>Muscomorpha</taxon>
        <taxon>Muscoidea</taxon>
        <taxon>Muscidae</taxon>
        <taxon>Musca</taxon>
    </lineage>
</organism>
<sequence>MCGRQSYVEFRNKKSSIRRVKQGVPQGGVISPELFNLYLSEIPRPPDGIEIVTYADDCTLVASGPIIDDICDRLNAYLVDLTAFFTARNMKISATKSTATLFTTWTAEMGLSLNVQVDGAIIPTTNYPKVLGVTFDSLFKSSAHTTAICDKIRSRNKVLKSLAGSTWGADKETLLISYNAIGRSVVNYADPVWSANVSATQWKNVQSCQNAALRTATGCLLMTPVDHLHEEAKVLPVRQHNKMLSMQYLLGCYRQSHPNHHLVDRQPPPRHVRKDLHDLEREVQRYKREPLDQQAYQAGLNSIHSNAVSEAIEGYRVNTVLGDHPPPVAAEERELPRQTRVVLAQLRSGWCSRLNSYWTRINGDVQNICPACGTGPHDTLHLFRCPAKPTHLTPVSLWTQPIQVASFLRLDLEAEPD</sequence>
<dbReference type="PANTHER" id="PTHR36688:SF1">
    <property type="entry name" value="ENDONUCLEASE_EXONUCLEASE_PHOSPHATASE DOMAIN-CONTAINING PROTEIN"/>
    <property type="match status" value="1"/>
</dbReference>
<protein>
    <submittedName>
        <fullName evidence="3 4">Uncharacterized protein LOC131802645</fullName>
    </submittedName>
</protein>
<evidence type="ECO:0000313" key="2">
    <source>
        <dbReference type="Proteomes" id="UP001652621"/>
    </source>
</evidence>
<proteinExistence type="predicted"/>
<accession>A0ABM3UZT0</accession>
<dbReference type="InterPro" id="IPR043502">
    <property type="entry name" value="DNA/RNA_pol_sf"/>
</dbReference>
<dbReference type="Pfam" id="PF00078">
    <property type="entry name" value="RVT_1"/>
    <property type="match status" value="1"/>
</dbReference>
<dbReference type="SUPFAM" id="SSF56672">
    <property type="entry name" value="DNA/RNA polymerases"/>
    <property type="match status" value="1"/>
</dbReference>
<dbReference type="InterPro" id="IPR000477">
    <property type="entry name" value="RT_dom"/>
</dbReference>
<reference evidence="3 4" key="1">
    <citation type="submission" date="2025-05" db="UniProtKB">
        <authorList>
            <consortium name="RefSeq"/>
        </authorList>
    </citation>
    <scope>IDENTIFICATION</scope>
    <source>
        <strain evidence="3 4">Aabys</strain>
        <tissue evidence="3 4">Whole body</tissue>
    </source>
</reference>